<feature type="region of interest" description="Disordered" evidence="2">
    <location>
        <begin position="397"/>
        <end position="425"/>
    </location>
</feature>
<feature type="region of interest" description="Disordered" evidence="2">
    <location>
        <begin position="541"/>
        <end position="586"/>
    </location>
</feature>
<dbReference type="Pfam" id="PF18037">
    <property type="entry name" value="Ubiquitin_5"/>
    <property type="match status" value="1"/>
</dbReference>
<dbReference type="InterPro" id="IPR041207">
    <property type="entry name" value="NUB1_ubiquitin-like_dom"/>
</dbReference>
<reference evidence="4" key="2">
    <citation type="submission" date="2022-06" db="UniProtKB">
        <authorList>
            <consortium name="EnsemblMetazoa"/>
        </authorList>
    </citation>
    <scope>IDENTIFICATION</scope>
    <source>
        <strain evidence="4">p50T (Dazao)</strain>
    </source>
</reference>
<reference evidence="5" key="1">
    <citation type="journal article" date="2008" name="Insect Biochem. Mol. Biol.">
        <title>The genome of a lepidopteran model insect, the silkworm Bombyx mori.</title>
        <authorList>
            <consortium name="International Silkworm Genome Consortium"/>
        </authorList>
    </citation>
    <scope>NUCLEOTIDE SEQUENCE [LARGE SCALE GENOMIC DNA]</scope>
    <source>
        <strain evidence="5">p50T</strain>
    </source>
</reference>
<dbReference type="SUPFAM" id="SSF48452">
    <property type="entry name" value="TPR-like"/>
    <property type="match status" value="1"/>
</dbReference>
<accession>A0A8R1WH78</accession>
<feature type="coiled-coil region" evidence="1">
    <location>
        <begin position="338"/>
        <end position="365"/>
    </location>
</feature>
<dbReference type="RefSeq" id="XP_004922828.1">
    <property type="nucleotide sequence ID" value="XM_004922771.4"/>
</dbReference>
<dbReference type="Gene3D" id="1.10.8.10">
    <property type="entry name" value="DNA helicase RuvA subunit, C-terminal domain"/>
    <property type="match status" value="2"/>
</dbReference>
<dbReference type="InterPro" id="IPR011990">
    <property type="entry name" value="TPR-like_helical_dom_sf"/>
</dbReference>
<dbReference type="PANTHER" id="PTHR12948">
    <property type="entry name" value="NEDD8 ULTIMATE BUSTER-1 BS4 PROTEIN"/>
    <property type="match status" value="1"/>
</dbReference>
<dbReference type="Proteomes" id="UP000005204">
    <property type="component" value="Unassembled WGS sequence"/>
</dbReference>
<evidence type="ECO:0000256" key="2">
    <source>
        <dbReference type="SAM" id="MobiDB-lite"/>
    </source>
</evidence>
<dbReference type="InterPro" id="IPR009060">
    <property type="entry name" value="UBA-like_sf"/>
</dbReference>
<keyword evidence="5" id="KW-1185">Reference proteome</keyword>
<sequence>MELNLQHEDLLIKLRAKLNEEKIKLWEPPYYQADNDRSQNLRDLALKYSSQLLQDDETVFSALRELQLHSLDRSKANAEYKETGLATFRVKANVSGQKPVVLKIQKKLEVPGSDLIETVAKEISVGTDRIKLICNGKIIKPTMNLNEQNIKNGVQIMALIMGEAPENVKKENDMYMEMKSTRDDALLLTDCAEELTGDDEYLKLEDQSGKALQLPAAERRSLTVGLALHERGRAAVQQKDYTLALVLLLEADRQFSECSSNLLKSVDNIAVLQLDISWCYLHLQNLASATDVASRLQRAEASFKDTYGENHERLIALKGNAANERVLFMRLYLLQGIVAYHQNKREEARRLFDKAENEMNFLRVDDGSVAALMELGWTRSQARTGLRAAAGHVDRAHQLLEERSEERERERERHRQEREERALGRCADGSPVSAALLAGLLDMGCARRLALLALKNSNNNVAEALYLMQERRELLQDSDASSSDPETPSSDDSTLEPDNKLAAELEAMGYDLDDARIALKLSRNQLGGALDILLGGQLRDVGDPSTSSAAASKKRLRKLKREKREKRRQERDSALKRLKTSVKTEDDDYLDTSLVDEEEFLAKYKSLL</sequence>
<dbReference type="InterPro" id="IPR015940">
    <property type="entry name" value="UBA"/>
</dbReference>
<dbReference type="OrthoDB" id="434245at2759"/>
<feature type="domain" description="UBA" evidence="3">
    <location>
        <begin position="496"/>
        <end position="536"/>
    </location>
</feature>
<dbReference type="KEGG" id="bmor:101735308"/>
<dbReference type="GeneID" id="101735308"/>
<feature type="region of interest" description="Disordered" evidence="2">
    <location>
        <begin position="475"/>
        <end position="497"/>
    </location>
</feature>
<dbReference type="AlphaFoldDB" id="A0A8R1WH78"/>
<feature type="compositionally biased region" description="Basic and acidic residues" evidence="2">
    <location>
        <begin position="397"/>
        <end position="423"/>
    </location>
</feature>
<dbReference type="GO" id="GO:2000058">
    <property type="term" value="P:regulation of ubiquitin-dependent protein catabolic process"/>
    <property type="evidence" value="ECO:0007669"/>
    <property type="project" value="TreeGrafter"/>
</dbReference>
<dbReference type="SMART" id="SM00165">
    <property type="entry name" value="UBA"/>
    <property type="match status" value="3"/>
</dbReference>
<protein>
    <recommendedName>
        <fullName evidence="3">UBA domain-containing protein</fullName>
    </recommendedName>
</protein>
<dbReference type="SUPFAM" id="SSF46934">
    <property type="entry name" value="UBA-like"/>
    <property type="match status" value="2"/>
</dbReference>
<name>A0A8R1WH78_BOMMO</name>
<evidence type="ECO:0000313" key="4">
    <source>
        <dbReference type="EnsemblMetazoa" id="XP_004922828.1"/>
    </source>
</evidence>
<feature type="domain" description="UBA" evidence="3">
    <location>
        <begin position="363"/>
        <end position="403"/>
    </location>
</feature>
<dbReference type="InterPro" id="IPR029071">
    <property type="entry name" value="Ubiquitin-like_domsf"/>
</dbReference>
<feature type="compositionally biased region" description="Low complexity" evidence="2">
    <location>
        <begin position="477"/>
        <end position="492"/>
    </location>
</feature>
<dbReference type="PANTHER" id="PTHR12948:SF3">
    <property type="entry name" value="NEDD8 ULTIMATE BUSTER 1"/>
    <property type="match status" value="1"/>
</dbReference>
<dbReference type="CDD" id="cd14291">
    <property type="entry name" value="UBA1_NUB1_like"/>
    <property type="match status" value="1"/>
</dbReference>
<dbReference type="EnsemblMetazoa" id="XM_004922771.3">
    <property type="protein sequence ID" value="XP_004922828.1"/>
    <property type="gene ID" value="LOC101735308"/>
</dbReference>
<dbReference type="Gene3D" id="3.10.20.90">
    <property type="entry name" value="Phosphatidylinositol 3-kinase Catalytic Subunit, Chain A, domain 1"/>
    <property type="match status" value="1"/>
</dbReference>
<organism evidence="4 5">
    <name type="scientific">Bombyx mori</name>
    <name type="common">Silk moth</name>
    <dbReference type="NCBI Taxonomy" id="7091"/>
    <lineage>
        <taxon>Eukaryota</taxon>
        <taxon>Metazoa</taxon>
        <taxon>Ecdysozoa</taxon>
        <taxon>Arthropoda</taxon>
        <taxon>Hexapoda</taxon>
        <taxon>Insecta</taxon>
        <taxon>Pterygota</taxon>
        <taxon>Neoptera</taxon>
        <taxon>Endopterygota</taxon>
        <taxon>Lepidoptera</taxon>
        <taxon>Glossata</taxon>
        <taxon>Ditrysia</taxon>
        <taxon>Bombycoidea</taxon>
        <taxon>Bombycidae</taxon>
        <taxon>Bombycinae</taxon>
        <taxon>Bombyx</taxon>
    </lineage>
</organism>
<evidence type="ECO:0000259" key="3">
    <source>
        <dbReference type="PROSITE" id="PS50030"/>
    </source>
</evidence>
<feature type="compositionally biased region" description="Basic residues" evidence="2">
    <location>
        <begin position="552"/>
        <end position="566"/>
    </location>
</feature>
<keyword evidence="1" id="KW-0175">Coiled coil</keyword>
<dbReference type="SUPFAM" id="SSF54236">
    <property type="entry name" value="Ubiquitin-like"/>
    <property type="match status" value="1"/>
</dbReference>
<dbReference type="PROSITE" id="PS50030">
    <property type="entry name" value="UBA"/>
    <property type="match status" value="2"/>
</dbReference>
<dbReference type="InterPro" id="IPR039749">
    <property type="entry name" value="NUB1"/>
</dbReference>
<evidence type="ECO:0000313" key="5">
    <source>
        <dbReference type="Proteomes" id="UP000005204"/>
    </source>
</evidence>
<proteinExistence type="predicted"/>
<evidence type="ECO:0000256" key="1">
    <source>
        <dbReference type="SAM" id="Coils"/>
    </source>
</evidence>
<dbReference type="CDD" id="cd17062">
    <property type="entry name" value="Ubl_NUB1"/>
    <property type="match status" value="1"/>
</dbReference>